<name>A0AAW1LYJ4_POPJA</name>
<sequence>MKISLVFIVIIVHILFVTAEESAPIVVDPEERCTEAGGVCAKGCLHSPYNAGLCPKQQKDGVECCYGMNIADGNTYTAQSFFVESAPIVVDPEERCTEAGGVCAKGCLHSPYNAGLCPKQQKDGVECCYDPSDYECRKFGGECITDCPKKITFEHRCSSGKKCCIWMR</sequence>
<organism evidence="2 3">
    <name type="scientific">Popillia japonica</name>
    <name type="common">Japanese beetle</name>
    <dbReference type="NCBI Taxonomy" id="7064"/>
    <lineage>
        <taxon>Eukaryota</taxon>
        <taxon>Metazoa</taxon>
        <taxon>Ecdysozoa</taxon>
        <taxon>Arthropoda</taxon>
        <taxon>Hexapoda</taxon>
        <taxon>Insecta</taxon>
        <taxon>Pterygota</taxon>
        <taxon>Neoptera</taxon>
        <taxon>Endopterygota</taxon>
        <taxon>Coleoptera</taxon>
        <taxon>Polyphaga</taxon>
        <taxon>Scarabaeiformia</taxon>
        <taxon>Scarabaeidae</taxon>
        <taxon>Rutelinae</taxon>
        <taxon>Popillia</taxon>
    </lineage>
</organism>
<proteinExistence type="predicted"/>
<gene>
    <name evidence="2" type="ORF">QE152_g9519</name>
</gene>
<feature type="chain" id="PRO_5043923520" evidence="1">
    <location>
        <begin position="20"/>
        <end position="168"/>
    </location>
</feature>
<dbReference type="Proteomes" id="UP001458880">
    <property type="component" value="Unassembled WGS sequence"/>
</dbReference>
<comment type="caution">
    <text evidence="2">The sequence shown here is derived from an EMBL/GenBank/DDBJ whole genome shotgun (WGS) entry which is preliminary data.</text>
</comment>
<dbReference type="EMBL" id="JASPKY010000081">
    <property type="protein sequence ID" value="KAK9738918.1"/>
    <property type="molecule type" value="Genomic_DNA"/>
</dbReference>
<reference evidence="2 3" key="1">
    <citation type="journal article" date="2024" name="BMC Genomics">
        <title>De novo assembly and annotation of Popillia japonica's genome with initial clues to its potential as an invasive pest.</title>
        <authorList>
            <person name="Cucini C."/>
            <person name="Boschi S."/>
            <person name="Funari R."/>
            <person name="Cardaioli E."/>
            <person name="Iannotti N."/>
            <person name="Marturano G."/>
            <person name="Paoli F."/>
            <person name="Bruttini M."/>
            <person name="Carapelli A."/>
            <person name="Frati F."/>
            <person name="Nardi F."/>
        </authorList>
    </citation>
    <scope>NUCLEOTIDE SEQUENCE [LARGE SCALE GENOMIC DNA]</scope>
    <source>
        <strain evidence="2">DMR45628</strain>
    </source>
</reference>
<evidence type="ECO:0000313" key="3">
    <source>
        <dbReference type="Proteomes" id="UP001458880"/>
    </source>
</evidence>
<keyword evidence="3" id="KW-1185">Reference proteome</keyword>
<accession>A0AAW1LYJ4</accession>
<protein>
    <submittedName>
        <fullName evidence="2">Uncharacterized protein</fullName>
    </submittedName>
</protein>
<keyword evidence="1" id="KW-0732">Signal</keyword>
<feature type="signal peptide" evidence="1">
    <location>
        <begin position="1"/>
        <end position="19"/>
    </location>
</feature>
<evidence type="ECO:0000256" key="1">
    <source>
        <dbReference type="SAM" id="SignalP"/>
    </source>
</evidence>
<dbReference type="AlphaFoldDB" id="A0AAW1LYJ4"/>
<evidence type="ECO:0000313" key="2">
    <source>
        <dbReference type="EMBL" id="KAK9738918.1"/>
    </source>
</evidence>